<organism evidence="8 9">
    <name type="scientific">Alcanivorax profundi</name>
    <dbReference type="NCBI Taxonomy" id="2338368"/>
    <lineage>
        <taxon>Bacteria</taxon>
        <taxon>Pseudomonadati</taxon>
        <taxon>Pseudomonadota</taxon>
        <taxon>Gammaproteobacteria</taxon>
        <taxon>Oceanospirillales</taxon>
        <taxon>Alcanivoracaceae</taxon>
        <taxon>Alcanivorax</taxon>
    </lineage>
</organism>
<evidence type="ECO:0000256" key="1">
    <source>
        <dbReference type="ARBA" id="ARBA00006717"/>
    </source>
</evidence>
<gene>
    <name evidence="8" type="ORF">D4A39_06515</name>
</gene>
<dbReference type="InterPro" id="IPR013078">
    <property type="entry name" value="His_Pase_superF_clade-1"/>
</dbReference>
<evidence type="ECO:0000256" key="3">
    <source>
        <dbReference type="ARBA" id="ARBA00022432"/>
    </source>
</evidence>
<feature type="active site" description="Proton donor/acceptor" evidence="6">
    <location>
        <position position="80"/>
    </location>
</feature>
<protein>
    <recommendedName>
        <fullName evidence="2">phosphoglycerate mutase (2,3-diphosphoglycerate-dependent)</fullName>
        <ecNumber evidence="2">5.4.2.11</ecNumber>
    </recommendedName>
</protein>
<keyword evidence="5" id="KW-0413">Isomerase</keyword>
<evidence type="ECO:0000313" key="8">
    <source>
        <dbReference type="EMBL" id="RJG18131.1"/>
    </source>
</evidence>
<dbReference type="RefSeq" id="WP_022984809.1">
    <property type="nucleotide sequence ID" value="NZ_CAXGPP010000020.1"/>
</dbReference>
<evidence type="ECO:0000256" key="7">
    <source>
        <dbReference type="PIRSR" id="PIRSR613078-2"/>
    </source>
</evidence>
<dbReference type="EC" id="5.4.2.11" evidence="2"/>
<comment type="similarity">
    <text evidence="1">Belongs to the phosphoglycerate mutase family. BPG-dependent PGAM subfamily.</text>
</comment>
<dbReference type="PANTHER" id="PTHR11931">
    <property type="entry name" value="PHOSPHOGLYCERATE MUTASE"/>
    <property type="match status" value="1"/>
</dbReference>
<dbReference type="Pfam" id="PF00300">
    <property type="entry name" value="His_Phos_1"/>
    <property type="match status" value="1"/>
</dbReference>
<proteinExistence type="inferred from homology"/>
<keyword evidence="3" id="KW-0312">Gluconeogenesis</keyword>
<keyword evidence="9" id="KW-1185">Reference proteome</keyword>
<accession>A0A418XYM6</accession>
<keyword evidence="4" id="KW-0324">Glycolysis</keyword>
<comment type="caution">
    <text evidence="8">The sequence shown here is derived from an EMBL/GenBank/DDBJ whole genome shotgun (WGS) entry which is preliminary data.</text>
</comment>
<dbReference type="GO" id="GO:0006094">
    <property type="term" value="P:gluconeogenesis"/>
    <property type="evidence" value="ECO:0007669"/>
    <property type="project" value="UniProtKB-KW"/>
</dbReference>
<dbReference type="Gene3D" id="3.40.50.1240">
    <property type="entry name" value="Phosphoglycerate mutase-like"/>
    <property type="match status" value="1"/>
</dbReference>
<evidence type="ECO:0000313" key="9">
    <source>
        <dbReference type="Proteomes" id="UP000283734"/>
    </source>
</evidence>
<dbReference type="AlphaFoldDB" id="A0A418XYM6"/>
<dbReference type="InterPro" id="IPR029033">
    <property type="entry name" value="His_PPase_superfam"/>
</dbReference>
<reference evidence="8 9" key="1">
    <citation type="submission" date="2018-09" db="EMBL/GenBank/DDBJ databases">
        <title>Alcanivorax profundi sp. nov., isolated from 1000 m-depth seawater of the Mariana Trench.</title>
        <authorList>
            <person name="Liu J."/>
        </authorList>
    </citation>
    <scope>NUCLEOTIDE SEQUENCE [LARGE SCALE GENOMIC DNA]</scope>
    <source>
        <strain evidence="8 9">MTEO17</strain>
    </source>
</reference>
<sequence length="199" mass="22507">MTTTLFDLIRHGEPAGGHKYRGHRDDPLSELGWQQMRDAIGQHEQWDHILTSPLLRCREFACELSEQRNIPVTVAEGFKEISFGDWEGKTREQVAREYGDHQANFWRDAENFPPPNAEIIQDFHHRIGAAWQHWSDALAGKHVLLVCHGGVIRMVLAHVLGLTPSNAMAGFQVPFACRSQVRIDDTPHGTLSCLVRLGD</sequence>
<feature type="active site" description="Tele-phosphohistidine intermediate" evidence="6">
    <location>
        <position position="11"/>
    </location>
</feature>
<dbReference type="GO" id="GO:0004619">
    <property type="term" value="F:phosphoglycerate mutase activity"/>
    <property type="evidence" value="ECO:0007669"/>
    <property type="project" value="UniProtKB-EC"/>
</dbReference>
<name>A0A418XYM6_9GAMM</name>
<evidence type="ECO:0000256" key="6">
    <source>
        <dbReference type="PIRSR" id="PIRSR613078-1"/>
    </source>
</evidence>
<evidence type="ECO:0000256" key="5">
    <source>
        <dbReference type="ARBA" id="ARBA00023235"/>
    </source>
</evidence>
<dbReference type="GO" id="GO:0006096">
    <property type="term" value="P:glycolytic process"/>
    <property type="evidence" value="ECO:0007669"/>
    <property type="project" value="UniProtKB-KW"/>
</dbReference>
<evidence type="ECO:0000256" key="4">
    <source>
        <dbReference type="ARBA" id="ARBA00023152"/>
    </source>
</evidence>
<dbReference type="OrthoDB" id="9783269at2"/>
<dbReference type="Proteomes" id="UP000283734">
    <property type="component" value="Unassembled WGS sequence"/>
</dbReference>
<dbReference type="SMART" id="SM00855">
    <property type="entry name" value="PGAM"/>
    <property type="match status" value="1"/>
</dbReference>
<dbReference type="PIRSF" id="PIRSF000709">
    <property type="entry name" value="6PFK_2-Ptase"/>
    <property type="match status" value="1"/>
</dbReference>
<evidence type="ECO:0000256" key="2">
    <source>
        <dbReference type="ARBA" id="ARBA00012028"/>
    </source>
</evidence>
<dbReference type="CDD" id="cd07067">
    <property type="entry name" value="HP_PGM_like"/>
    <property type="match status" value="1"/>
</dbReference>
<dbReference type="SUPFAM" id="SSF53254">
    <property type="entry name" value="Phosphoglycerate mutase-like"/>
    <property type="match status" value="1"/>
</dbReference>
<dbReference type="EMBL" id="QYYA01000002">
    <property type="protein sequence ID" value="RJG18131.1"/>
    <property type="molecule type" value="Genomic_DNA"/>
</dbReference>
<dbReference type="InterPro" id="IPR005952">
    <property type="entry name" value="Phosphogly_mut1"/>
</dbReference>
<feature type="binding site" evidence="7">
    <location>
        <position position="56"/>
    </location>
    <ligand>
        <name>substrate</name>
    </ligand>
</feature>